<evidence type="ECO:0000313" key="2">
    <source>
        <dbReference type="EMBL" id="MBC5632691.1"/>
    </source>
</evidence>
<feature type="region of interest" description="Disordered" evidence="1">
    <location>
        <begin position="12"/>
        <end position="51"/>
    </location>
</feature>
<name>A0ABR7DMQ3_9BACT</name>
<sequence length="122" mass="14293">MQHTLRLVPVKRQKYRVGRPYPSLLPEKQPDTSPHPQENHPPTPSHANKPLSADWLRQIATIKNEYKKANYQKQVTFVFKDTLFPELFQPIHVITIACLIEFLVNVEGYTNGYRCFEKVYRG</sequence>
<dbReference type="EMBL" id="JACOOJ010000010">
    <property type="protein sequence ID" value="MBC5632691.1"/>
    <property type="molecule type" value="Genomic_DNA"/>
</dbReference>
<dbReference type="Proteomes" id="UP000651475">
    <property type="component" value="Unassembled WGS sequence"/>
</dbReference>
<keyword evidence="3" id="KW-1185">Reference proteome</keyword>
<gene>
    <name evidence="2" type="ORF">H8S65_07920</name>
</gene>
<proteinExistence type="predicted"/>
<organism evidence="2 3">
    <name type="scientific">Parabacteroides hominis</name>
    <dbReference type="NCBI Taxonomy" id="2763057"/>
    <lineage>
        <taxon>Bacteria</taxon>
        <taxon>Pseudomonadati</taxon>
        <taxon>Bacteroidota</taxon>
        <taxon>Bacteroidia</taxon>
        <taxon>Bacteroidales</taxon>
        <taxon>Tannerellaceae</taxon>
        <taxon>Parabacteroides</taxon>
    </lineage>
</organism>
<evidence type="ECO:0000256" key="1">
    <source>
        <dbReference type="SAM" id="MobiDB-lite"/>
    </source>
</evidence>
<evidence type="ECO:0000313" key="3">
    <source>
        <dbReference type="Proteomes" id="UP000651475"/>
    </source>
</evidence>
<reference evidence="2 3" key="1">
    <citation type="submission" date="2020-08" db="EMBL/GenBank/DDBJ databases">
        <title>Genome public.</title>
        <authorList>
            <person name="Liu C."/>
            <person name="Sun Q."/>
        </authorList>
    </citation>
    <scope>NUCLEOTIDE SEQUENCE [LARGE SCALE GENOMIC DNA]</scope>
    <source>
        <strain evidence="2 3">NSJ-79</strain>
    </source>
</reference>
<comment type="caution">
    <text evidence="2">The sequence shown here is derived from an EMBL/GenBank/DDBJ whole genome shotgun (WGS) entry which is preliminary data.</text>
</comment>
<accession>A0ABR7DMQ3</accession>
<protein>
    <submittedName>
        <fullName evidence="2">Uncharacterized protein</fullName>
    </submittedName>
</protein>
<dbReference type="RefSeq" id="WP_186929450.1">
    <property type="nucleotide sequence ID" value="NZ_JACOOJ010000010.1"/>
</dbReference>